<reference evidence="14 15" key="1">
    <citation type="journal article" date="2017" name="Environ. Microbiol. Rep.">
        <title>Genetic diversity of marine anaerobic ammonium-oxidizing bacteria as revealed by genomic and proteomic analyses of 'Candidatus Scalindua japonica'.</title>
        <authorList>
            <person name="Oshiki M."/>
            <person name="Mizuto K."/>
            <person name="Kimura Z."/>
            <person name="Kindaichi T."/>
            <person name="Satoh H."/>
            <person name="Okabe S."/>
        </authorList>
    </citation>
    <scope>NUCLEOTIDE SEQUENCE [LARGE SCALE GENOMIC DNA]</scope>
    <source>
        <strain evidence="15">husup-a2</strain>
    </source>
</reference>
<name>A0A286TY23_9BACT</name>
<feature type="domain" description="Response regulatory" evidence="11">
    <location>
        <begin position="646"/>
        <end position="760"/>
    </location>
</feature>
<dbReference type="AlphaFoldDB" id="A0A286TY23"/>
<evidence type="ECO:0000259" key="12">
    <source>
        <dbReference type="PROSITE" id="PS50112"/>
    </source>
</evidence>
<evidence type="ECO:0000256" key="6">
    <source>
        <dbReference type="ARBA" id="ARBA00022777"/>
    </source>
</evidence>
<feature type="domain" description="PAC" evidence="13">
    <location>
        <begin position="344"/>
        <end position="396"/>
    </location>
</feature>
<dbReference type="PROSITE" id="PS50112">
    <property type="entry name" value="PAS"/>
    <property type="match status" value="1"/>
</dbReference>
<dbReference type="SUPFAM" id="SSF47384">
    <property type="entry name" value="Homodimeric domain of signal transducing histidine kinase"/>
    <property type="match status" value="1"/>
</dbReference>
<evidence type="ECO:0000259" key="10">
    <source>
        <dbReference type="PROSITE" id="PS50109"/>
    </source>
</evidence>
<dbReference type="PANTHER" id="PTHR43065">
    <property type="entry name" value="SENSOR HISTIDINE KINASE"/>
    <property type="match status" value="1"/>
</dbReference>
<dbReference type="InterPro" id="IPR001789">
    <property type="entry name" value="Sig_transdc_resp-reg_receiver"/>
</dbReference>
<dbReference type="InterPro" id="IPR003594">
    <property type="entry name" value="HATPase_dom"/>
</dbReference>
<dbReference type="SMART" id="SM00387">
    <property type="entry name" value="HATPase_c"/>
    <property type="match status" value="1"/>
</dbReference>
<feature type="domain" description="Histidine kinase" evidence="10">
    <location>
        <begin position="409"/>
        <end position="625"/>
    </location>
</feature>
<dbReference type="Pfam" id="PF08448">
    <property type="entry name" value="PAS_4"/>
    <property type="match status" value="1"/>
</dbReference>
<evidence type="ECO:0000259" key="11">
    <source>
        <dbReference type="PROSITE" id="PS50110"/>
    </source>
</evidence>
<dbReference type="Pfam" id="PF02518">
    <property type="entry name" value="HATPase_c"/>
    <property type="match status" value="1"/>
</dbReference>
<dbReference type="Proteomes" id="UP000218542">
    <property type="component" value="Unassembled WGS sequence"/>
</dbReference>
<feature type="modified residue" description="4-aspartylphosphate" evidence="9">
    <location>
        <position position="695"/>
    </location>
</feature>
<protein>
    <recommendedName>
        <fullName evidence="2">histidine kinase</fullName>
        <ecNumber evidence="2">2.7.13.3</ecNumber>
    </recommendedName>
</protein>
<dbReference type="EC" id="2.7.13.3" evidence="2"/>
<dbReference type="SUPFAM" id="SSF55785">
    <property type="entry name" value="PYP-like sensor domain (PAS domain)"/>
    <property type="match status" value="1"/>
</dbReference>
<evidence type="ECO:0000256" key="1">
    <source>
        <dbReference type="ARBA" id="ARBA00000085"/>
    </source>
</evidence>
<sequence>MKTLYNSFVTEDGMSPFVLARFFKSCDYEGLPEDIRNYIHIKDPKGNLKLNNKYLTLLGSFGKLDNWKYRDLSENFKAFPFNEYMLDKTPMLSAAFEEIGLKPAHLKQTDKSILIKDYHRQYGIFCVENANGSKLIPKQAEFVRPYSVKSVFGFGGIYSTSNVYAVIIFSREKLSRKDAQLFLSLNPAIKQITLAHEVTGNIFKTDSKNTNVSIDNFSDEMPTVQMKAYNKTISPRHKGIIEKEMALTYSIELEMTNEYLLGMSEELKESHEKFRSLVENTTDWIWETDEHNRYTYASPQVHQLLGYEPGEVIGITPFDIMTLEDQQSVRKQFIEITERQESFSGLENHNLHKDGHTVILETSGVPIISPDGSFKGYRGIDRDITERKKTEQALIQSEKLKAMGVMTSGISHEFNNILAVIKGFSLLLKQKYEDHKEIYDKIEVILQSVTDGTKIVDRMQSFTMNKTDGTTFTPLDVRKLIEQVIELSKPRWKTISEAHGITYYIDKKGMKSVSNICGDSTELRQVILNIINNSLDAMPEGGHLSFSTWNEERNVCFSISDTGEGMYDDIRKNIFDPFLTTKMPIGAGLGMSICYGIIKRHGGEIDVESEVGVGTTVTTRLPISKEDCDFVTRPEQQHEPGVMNLRILVIDDEQTVCELLSEFLSQEGQNVKSVSSGKEAIKLLKSESFDIVLCDLVMPEVSGREVIRMLDTLNKRPKVGLITGWSEEKEIFSMEDMKVDFVVKKPFDLSELTKCINIAFDADSK</sequence>
<dbReference type="GO" id="GO:0000155">
    <property type="term" value="F:phosphorelay sensor kinase activity"/>
    <property type="evidence" value="ECO:0007669"/>
    <property type="project" value="InterPro"/>
</dbReference>
<keyword evidence="3 9" id="KW-0597">Phosphoprotein</keyword>
<dbReference type="InterPro" id="IPR005467">
    <property type="entry name" value="His_kinase_dom"/>
</dbReference>
<dbReference type="Pfam" id="PF00072">
    <property type="entry name" value="Response_reg"/>
    <property type="match status" value="1"/>
</dbReference>
<evidence type="ECO:0000313" key="15">
    <source>
        <dbReference type="Proteomes" id="UP000218542"/>
    </source>
</evidence>
<dbReference type="InterPro" id="IPR036890">
    <property type="entry name" value="HATPase_C_sf"/>
</dbReference>
<keyword evidence="4" id="KW-0808">Transferase</keyword>
<keyword evidence="7" id="KW-0067">ATP-binding</keyword>
<evidence type="ECO:0000313" key="14">
    <source>
        <dbReference type="EMBL" id="GAX60711.1"/>
    </source>
</evidence>
<dbReference type="Gene3D" id="3.30.450.20">
    <property type="entry name" value="PAS domain"/>
    <property type="match status" value="1"/>
</dbReference>
<dbReference type="CDD" id="cd00130">
    <property type="entry name" value="PAS"/>
    <property type="match status" value="1"/>
</dbReference>
<dbReference type="InterPro" id="IPR013656">
    <property type="entry name" value="PAS_4"/>
</dbReference>
<dbReference type="PROSITE" id="PS50109">
    <property type="entry name" value="HIS_KIN"/>
    <property type="match status" value="1"/>
</dbReference>
<evidence type="ECO:0000256" key="4">
    <source>
        <dbReference type="ARBA" id="ARBA00022679"/>
    </source>
</evidence>
<dbReference type="CDD" id="cd00082">
    <property type="entry name" value="HisKA"/>
    <property type="match status" value="1"/>
</dbReference>
<evidence type="ECO:0000259" key="13">
    <source>
        <dbReference type="PROSITE" id="PS50113"/>
    </source>
</evidence>
<dbReference type="InterPro" id="IPR000014">
    <property type="entry name" value="PAS"/>
</dbReference>
<evidence type="ECO:0000256" key="9">
    <source>
        <dbReference type="PROSITE-ProRule" id="PRU00169"/>
    </source>
</evidence>
<evidence type="ECO:0000256" key="5">
    <source>
        <dbReference type="ARBA" id="ARBA00022741"/>
    </source>
</evidence>
<dbReference type="SMART" id="SM00388">
    <property type="entry name" value="HisKA"/>
    <property type="match status" value="1"/>
</dbReference>
<keyword evidence="6 14" id="KW-0418">Kinase</keyword>
<dbReference type="EMBL" id="BAOS01000013">
    <property type="protein sequence ID" value="GAX60711.1"/>
    <property type="molecule type" value="Genomic_DNA"/>
</dbReference>
<dbReference type="SMART" id="SM00091">
    <property type="entry name" value="PAS"/>
    <property type="match status" value="1"/>
</dbReference>
<dbReference type="PRINTS" id="PR00344">
    <property type="entry name" value="BCTRLSENSOR"/>
</dbReference>
<dbReference type="Gene3D" id="3.30.565.10">
    <property type="entry name" value="Histidine kinase-like ATPase, C-terminal domain"/>
    <property type="match status" value="1"/>
</dbReference>
<dbReference type="InterPro" id="IPR004358">
    <property type="entry name" value="Sig_transdc_His_kin-like_C"/>
</dbReference>
<dbReference type="Gene3D" id="1.10.287.130">
    <property type="match status" value="1"/>
</dbReference>
<dbReference type="InterPro" id="IPR036097">
    <property type="entry name" value="HisK_dim/P_sf"/>
</dbReference>
<dbReference type="InterPro" id="IPR011006">
    <property type="entry name" value="CheY-like_superfamily"/>
</dbReference>
<comment type="catalytic activity">
    <reaction evidence="1">
        <text>ATP + protein L-histidine = ADP + protein N-phospho-L-histidine.</text>
        <dbReference type="EC" id="2.7.13.3"/>
    </reaction>
</comment>
<comment type="caution">
    <text evidence="14">The sequence shown here is derived from an EMBL/GenBank/DDBJ whole genome shotgun (WGS) entry which is preliminary data.</text>
</comment>
<dbReference type="PROSITE" id="PS50110">
    <property type="entry name" value="RESPONSE_REGULATORY"/>
    <property type="match status" value="1"/>
</dbReference>
<dbReference type="SUPFAM" id="SSF52172">
    <property type="entry name" value="CheY-like"/>
    <property type="match status" value="1"/>
</dbReference>
<evidence type="ECO:0000256" key="8">
    <source>
        <dbReference type="ARBA" id="ARBA00023012"/>
    </source>
</evidence>
<dbReference type="SUPFAM" id="SSF55874">
    <property type="entry name" value="ATPase domain of HSP90 chaperone/DNA topoisomerase II/histidine kinase"/>
    <property type="match status" value="1"/>
</dbReference>
<keyword evidence="5" id="KW-0547">Nucleotide-binding</keyword>
<dbReference type="NCBIfam" id="TIGR00229">
    <property type="entry name" value="sensory_box"/>
    <property type="match status" value="1"/>
</dbReference>
<dbReference type="SMART" id="SM00448">
    <property type="entry name" value="REC"/>
    <property type="match status" value="1"/>
</dbReference>
<dbReference type="CDD" id="cd00156">
    <property type="entry name" value="REC"/>
    <property type="match status" value="1"/>
</dbReference>
<dbReference type="InterPro" id="IPR000700">
    <property type="entry name" value="PAS-assoc_C"/>
</dbReference>
<proteinExistence type="predicted"/>
<dbReference type="InterPro" id="IPR003661">
    <property type="entry name" value="HisK_dim/P_dom"/>
</dbReference>
<organism evidence="14 15">
    <name type="scientific">Candidatus Scalindua japonica</name>
    <dbReference type="NCBI Taxonomy" id="1284222"/>
    <lineage>
        <taxon>Bacteria</taxon>
        <taxon>Pseudomonadati</taxon>
        <taxon>Planctomycetota</taxon>
        <taxon>Candidatus Brocadiia</taxon>
        <taxon>Candidatus Brocadiales</taxon>
        <taxon>Candidatus Scalinduaceae</taxon>
        <taxon>Candidatus Scalindua</taxon>
    </lineage>
</organism>
<feature type="domain" description="PAS" evidence="12">
    <location>
        <begin position="270"/>
        <end position="340"/>
    </location>
</feature>
<dbReference type="PROSITE" id="PS50113">
    <property type="entry name" value="PAC"/>
    <property type="match status" value="1"/>
</dbReference>
<keyword evidence="15" id="KW-1185">Reference proteome</keyword>
<dbReference type="Gene3D" id="3.40.50.2300">
    <property type="match status" value="1"/>
</dbReference>
<gene>
    <name evidence="14" type="ORF">SCALIN_C13_0228</name>
</gene>
<evidence type="ECO:0000256" key="3">
    <source>
        <dbReference type="ARBA" id="ARBA00022553"/>
    </source>
</evidence>
<dbReference type="GO" id="GO:0005524">
    <property type="term" value="F:ATP binding"/>
    <property type="evidence" value="ECO:0007669"/>
    <property type="project" value="UniProtKB-KW"/>
</dbReference>
<dbReference type="SMART" id="SM00086">
    <property type="entry name" value="PAC"/>
    <property type="match status" value="1"/>
</dbReference>
<evidence type="ECO:0000256" key="2">
    <source>
        <dbReference type="ARBA" id="ARBA00012438"/>
    </source>
</evidence>
<dbReference type="InterPro" id="IPR001610">
    <property type="entry name" value="PAC"/>
</dbReference>
<accession>A0A286TY23</accession>
<evidence type="ECO:0000256" key="7">
    <source>
        <dbReference type="ARBA" id="ARBA00022840"/>
    </source>
</evidence>
<dbReference type="InterPro" id="IPR035965">
    <property type="entry name" value="PAS-like_dom_sf"/>
</dbReference>
<keyword evidence="8" id="KW-0902">Two-component regulatory system</keyword>
<dbReference type="PANTHER" id="PTHR43065:SF46">
    <property type="entry name" value="C4-DICARBOXYLATE TRANSPORT SENSOR PROTEIN DCTB"/>
    <property type="match status" value="1"/>
</dbReference>